<evidence type="ECO:0000313" key="1">
    <source>
        <dbReference type="EMBL" id="CAA9531899.1"/>
    </source>
</evidence>
<dbReference type="EMBL" id="CADCWB010000244">
    <property type="protein sequence ID" value="CAA9531899.1"/>
    <property type="molecule type" value="Genomic_DNA"/>
</dbReference>
<feature type="non-terminal residue" evidence="1">
    <location>
        <position position="1"/>
    </location>
</feature>
<sequence length="22" mass="2672">DRVPQDRVADRRYAQRRLGWTG</sequence>
<proteinExistence type="predicted"/>
<dbReference type="AlphaFoldDB" id="A0A6J4TV77"/>
<protein>
    <submittedName>
        <fullName evidence="1">Uncharacterized protein</fullName>
    </submittedName>
</protein>
<organism evidence="1">
    <name type="scientific">uncultured Sphingomonas sp</name>
    <dbReference type="NCBI Taxonomy" id="158754"/>
    <lineage>
        <taxon>Bacteria</taxon>
        <taxon>Pseudomonadati</taxon>
        <taxon>Pseudomonadota</taxon>
        <taxon>Alphaproteobacteria</taxon>
        <taxon>Sphingomonadales</taxon>
        <taxon>Sphingomonadaceae</taxon>
        <taxon>Sphingomonas</taxon>
        <taxon>environmental samples</taxon>
    </lineage>
</organism>
<name>A0A6J4TV77_9SPHN</name>
<accession>A0A6J4TV77</accession>
<reference evidence="1" key="1">
    <citation type="submission" date="2020-02" db="EMBL/GenBank/DDBJ databases">
        <authorList>
            <person name="Meier V. D."/>
        </authorList>
    </citation>
    <scope>NUCLEOTIDE SEQUENCE</scope>
    <source>
        <strain evidence="1">AVDCRST_MAG62</strain>
    </source>
</reference>
<gene>
    <name evidence="1" type="ORF">AVDCRST_MAG62-1961</name>
</gene>
<feature type="non-terminal residue" evidence="1">
    <location>
        <position position="22"/>
    </location>
</feature>